<dbReference type="OrthoDB" id="9804819at2"/>
<organism evidence="4 5">
    <name type="scientific">Rubripirellula tenax</name>
    <dbReference type="NCBI Taxonomy" id="2528015"/>
    <lineage>
        <taxon>Bacteria</taxon>
        <taxon>Pseudomonadati</taxon>
        <taxon>Planctomycetota</taxon>
        <taxon>Planctomycetia</taxon>
        <taxon>Pirellulales</taxon>
        <taxon>Pirellulaceae</taxon>
        <taxon>Rubripirellula</taxon>
    </lineage>
</organism>
<dbReference type="Pfam" id="PF00005">
    <property type="entry name" value="ABC_tran"/>
    <property type="match status" value="1"/>
</dbReference>
<evidence type="ECO:0000259" key="3">
    <source>
        <dbReference type="PROSITE" id="PS50893"/>
    </source>
</evidence>
<evidence type="ECO:0000313" key="4">
    <source>
        <dbReference type="EMBL" id="TWU59927.1"/>
    </source>
</evidence>
<dbReference type="InterPro" id="IPR003439">
    <property type="entry name" value="ABC_transporter-like_ATP-bd"/>
</dbReference>
<dbReference type="EC" id="3.6.3.-" evidence="4"/>
<dbReference type="PANTHER" id="PTHR43582:SF2">
    <property type="entry name" value="LINEARMYCIN RESISTANCE ATP-BINDING PROTEIN LNRL"/>
    <property type="match status" value="1"/>
</dbReference>
<dbReference type="SMART" id="SM00382">
    <property type="entry name" value="AAA"/>
    <property type="match status" value="1"/>
</dbReference>
<reference evidence="4 5" key="1">
    <citation type="submission" date="2019-02" db="EMBL/GenBank/DDBJ databases">
        <title>Deep-cultivation of Planctomycetes and their phenomic and genomic characterization uncovers novel biology.</title>
        <authorList>
            <person name="Wiegand S."/>
            <person name="Jogler M."/>
            <person name="Boedeker C."/>
            <person name="Pinto D."/>
            <person name="Vollmers J."/>
            <person name="Rivas-Marin E."/>
            <person name="Kohn T."/>
            <person name="Peeters S.H."/>
            <person name="Heuer A."/>
            <person name="Rast P."/>
            <person name="Oberbeckmann S."/>
            <person name="Bunk B."/>
            <person name="Jeske O."/>
            <person name="Meyerdierks A."/>
            <person name="Storesund J.E."/>
            <person name="Kallscheuer N."/>
            <person name="Luecker S."/>
            <person name="Lage O.M."/>
            <person name="Pohl T."/>
            <person name="Merkel B.J."/>
            <person name="Hornburger P."/>
            <person name="Mueller R.-W."/>
            <person name="Bruemmer F."/>
            <person name="Labrenz M."/>
            <person name="Spormann A.M."/>
            <person name="Op Den Camp H."/>
            <person name="Overmann J."/>
            <person name="Amann R."/>
            <person name="Jetten M.S.M."/>
            <person name="Mascher T."/>
            <person name="Medema M.H."/>
            <person name="Devos D.P."/>
            <person name="Kaster A.-K."/>
            <person name="Ovreas L."/>
            <person name="Rohde M."/>
            <person name="Galperin M.Y."/>
            <person name="Jogler C."/>
        </authorList>
    </citation>
    <scope>NUCLEOTIDE SEQUENCE [LARGE SCALE GENOMIC DNA]</scope>
    <source>
        <strain evidence="4 5">Poly51</strain>
    </source>
</reference>
<evidence type="ECO:0000313" key="5">
    <source>
        <dbReference type="Proteomes" id="UP000318288"/>
    </source>
</evidence>
<sequence length="253" mass="27504">MNQTSTPLLELNHLSYHYGKQVAVDSLDLQVAEGSFFGLLGPNGAGKTTSIQCIAGLLSQWSGKMMFRGEPFQPAENVEHRKRIGFVPQDLAIYDDLTAMENLDFFGRLAGLAGAELTAQVDRALELAGLESRAKDRTGAFSGGMKRRLNLAIGQLHQPELLLLDEPTAGVDPQSRAHLFDALTRLNESGMTIVYTTHYMEEAERLCDPIAIMNAGKVIGLGSAKQLAEDVGDPNADLETVFLSLTGRSLRDE</sequence>
<keyword evidence="2 4" id="KW-0067">ATP-binding</keyword>
<dbReference type="GO" id="GO:0005524">
    <property type="term" value="F:ATP binding"/>
    <property type="evidence" value="ECO:0007669"/>
    <property type="project" value="UniProtKB-KW"/>
</dbReference>
<accession>A0A5C6FIM3</accession>
<proteinExistence type="predicted"/>
<evidence type="ECO:0000256" key="2">
    <source>
        <dbReference type="ARBA" id="ARBA00022840"/>
    </source>
</evidence>
<comment type="caution">
    <text evidence="4">The sequence shown here is derived from an EMBL/GenBank/DDBJ whole genome shotgun (WGS) entry which is preliminary data.</text>
</comment>
<dbReference type="SUPFAM" id="SSF52540">
    <property type="entry name" value="P-loop containing nucleoside triphosphate hydrolases"/>
    <property type="match status" value="1"/>
</dbReference>
<evidence type="ECO:0000256" key="1">
    <source>
        <dbReference type="ARBA" id="ARBA00022741"/>
    </source>
</evidence>
<dbReference type="InterPro" id="IPR027417">
    <property type="entry name" value="P-loop_NTPase"/>
</dbReference>
<keyword evidence="4" id="KW-0378">Hydrolase</keyword>
<keyword evidence="1" id="KW-0547">Nucleotide-binding</keyword>
<dbReference type="AlphaFoldDB" id="A0A5C6FIM3"/>
<dbReference type="EMBL" id="SJPW01000001">
    <property type="protein sequence ID" value="TWU59927.1"/>
    <property type="molecule type" value="Genomic_DNA"/>
</dbReference>
<dbReference type="Gene3D" id="3.40.50.300">
    <property type="entry name" value="P-loop containing nucleotide triphosphate hydrolases"/>
    <property type="match status" value="1"/>
</dbReference>
<feature type="domain" description="ABC transporter" evidence="3">
    <location>
        <begin position="9"/>
        <end position="240"/>
    </location>
</feature>
<keyword evidence="5" id="KW-1185">Reference proteome</keyword>
<dbReference type="InterPro" id="IPR003593">
    <property type="entry name" value="AAA+_ATPase"/>
</dbReference>
<dbReference type="Proteomes" id="UP000318288">
    <property type="component" value="Unassembled WGS sequence"/>
</dbReference>
<dbReference type="RefSeq" id="WP_146453486.1">
    <property type="nucleotide sequence ID" value="NZ_SJPW01000001.1"/>
</dbReference>
<dbReference type="GO" id="GO:0016887">
    <property type="term" value="F:ATP hydrolysis activity"/>
    <property type="evidence" value="ECO:0007669"/>
    <property type="project" value="InterPro"/>
</dbReference>
<gene>
    <name evidence="4" type="primary">yxlF_1</name>
    <name evidence="4" type="ORF">Poly51_02000</name>
</gene>
<name>A0A5C6FIM3_9BACT</name>
<dbReference type="PANTHER" id="PTHR43582">
    <property type="entry name" value="LINEARMYCIN RESISTANCE ATP-BINDING PROTEIN LNRL"/>
    <property type="match status" value="1"/>
</dbReference>
<dbReference type="PROSITE" id="PS50893">
    <property type="entry name" value="ABC_TRANSPORTER_2"/>
    <property type="match status" value="1"/>
</dbReference>
<protein>
    <submittedName>
        <fullName evidence="4">Putative ABC transporter ATP-binding protein YxlF</fullName>
        <ecNumber evidence="4">3.6.3.-</ecNumber>
    </submittedName>
</protein>